<proteinExistence type="predicted"/>
<evidence type="ECO:0000313" key="1">
    <source>
        <dbReference type="EMBL" id="ALL12030.1"/>
    </source>
</evidence>
<dbReference type="STRING" id="69395.AQ619_00875"/>
<dbReference type="PANTHER" id="PTHR36529:SF1">
    <property type="entry name" value="GLYCOSYLTRANSFERASE"/>
    <property type="match status" value="1"/>
</dbReference>
<dbReference type="SUPFAM" id="SSF53448">
    <property type="entry name" value="Nucleotide-diphospho-sugar transferases"/>
    <property type="match status" value="1"/>
</dbReference>
<dbReference type="RefSeq" id="WP_062142935.1">
    <property type="nucleotide sequence ID" value="NZ_CP013002.1"/>
</dbReference>
<keyword evidence="2" id="KW-1185">Reference proteome</keyword>
<evidence type="ECO:0000313" key="2">
    <source>
        <dbReference type="Proteomes" id="UP000056905"/>
    </source>
</evidence>
<dbReference type="KEGG" id="chq:AQ619_00875"/>
<dbReference type="PANTHER" id="PTHR36529">
    <property type="entry name" value="SLL1095 PROTEIN"/>
    <property type="match status" value="1"/>
</dbReference>
<evidence type="ECO:0008006" key="3">
    <source>
        <dbReference type="Google" id="ProtNLM"/>
    </source>
</evidence>
<accession>A0A0P0NVK2</accession>
<organism evidence="1 2">
    <name type="scientific">Caulobacter henricii</name>
    <dbReference type="NCBI Taxonomy" id="69395"/>
    <lineage>
        <taxon>Bacteria</taxon>
        <taxon>Pseudomonadati</taxon>
        <taxon>Pseudomonadota</taxon>
        <taxon>Alphaproteobacteria</taxon>
        <taxon>Caulobacterales</taxon>
        <taxon>Caulobacteraceae</taxon>
        <taxon>Caulobacter</taxon>
    </lineage>
</organism>
<dbReference type="InterPro" id="IPR029044">
    <property type="entry name" value="Nucleotide-diphossugar_trans"/>
</dbReference>
<dbReference type="InterPro" id="IPR018641">
    <property type="entry name" value="Trfase_1_rSAM/seldom-assoc"/>
</dbReference>
<dbReference type="Pfam" id="PF09837">
    <property type="entry name" value="DUF2064"/>
    <property type="match status" value="1"/>
</dbReference>
<dbReference type="AlphaFoldDB" id="A0A0P0NVK2"/>
<reference evidence="1 2" key="1">
    <citation type="submission" date="2015-10" db="EMBL/GenBank/DDBJ databases">
        <title>Conservation of the essential genome among Caulobacter and Brevundimonas species.</title>
        <authorList>
            <person name="Scott D."/>
            <person name="Ely B."/>
        </authorList>
    </citation>
    <scope>NUCLEOTIDE SEQUENCE [LARGE SCALE GENOMIC DNA]</scope>
    <source>
        <strain evidence="1 2">CB4</strain>
    </source>
</reference>
<sequence>MGAEPTQQHLVLFSRQPRYGVGKRRLAADVGNLEAVRFARAALARLRRTLGRDPRWTLWMAVSPDRPTDWAAPARVIPQGPGHLGEKLERVVRALPRGPVVILGADTPTVTRQDVARAFAALGNHDAVFGPARDGGYWLIGLRRRPRMHLPFEGVRWSTQHALADTVANMQTLPVALLRLQEDVDDGASLRRYLSQARRG</sequence>
<name>A0A0P0NVK2_9CAUL</name>
<protein>
    <recommendedName>
        <fullName evidence="3">Glycosyltransferase</fullName>
    </recommendedName>
</protein>
<dbReference type="Gene3D" id="3.90.550.10">
    <property type="entry name" value="Spore Coat Polysaccharide Biosynthesis Protein SpsA, Chain A"/>
    <property type="match status" value="1"/>
</dbReference>
<dbReference type="OrthoDB" id="9798250at2"/>
<dbReference type="Proteomes" id="UP000056905">
    <property type="component" value="Chromosome"/>
</dbReference>
<dbReference type="EMBL" id="CP013002">
    <property type="protein sequence ID" value="ALL12030.1"/>
    <property type="molecule type" value="Genomic_DNA"/>
</dbReference>
<gene>
    <name evidence="1" type="ORF">AQ619_00875</name>
</gene>